<feature type="transmembrane region" description="Helical" evidence="1">
    <location>
        <begin position="69"/>
        <end position="87"/>
    </location>
</feature>
<proteinExistence type="predicted"/>
<name>A0A133PKC4_9FIRM</name>
<gene>
    <name evidence="2" type="ORF">HMPREF3229_01469</name>
</gene>
<dbReference type="EMBL" id="LRQE01000038">
    <property type="protein sequence ID" value="KXA28997.1"/>
    <property type="molecule type" value="Genomic_DNA"/>
</dbReference>
<keyword evidence="1" id="KW-0812">Transmembrane</keyword>
<evidence type="ECO:0000256" key="1">
    <source>
        <dbReference type="SAM" id="Phobius"/>
    </source>
</evidence>
<evidence type="ECO:0000313" key="2">
    <source>
        <dbReference type="EMBL" id="KXA28997.1"/>
    </source>
</evidence>
<protein>
    <submittedName>
        <fullName evidence="2">Uncharacterized protein</fullName>
    </submittedName>
</protein>
<dbReference type="RefSeq" id="WP_060800489.1">
    <property type="nucleotide sequence ID" value="NZ_KQ957105.1"/>
</dbReference>
<accession>A0A133PKC4</accession>
<dbReference type="AlphaFoldDB" id="A0A133PKC4"/>
<keyword evidence="1" id="KW-1133">Transmembrane helix</keyword>
<feature type="transmembrane region" description="Helical" evidence="1">
    <location>
        <begin position="43"/>
        <end position="62"/>
    </location>
</feature>
<organism evidence="2">
    <name type="scientific">Peptoniphilus harei</name>
    <dbReference type="NCBI Taxonomy" id="54005"/>
    <lineage>
        <taxon>Bacteria</taxon>
        <taxon>Bacillati</taxon>
        <taxon>Bacillota</taxon>
        <taxon>Tissierellia</taxon>
        <taxon>Tissierellales</taxon>
        <taxon>Peptoniphilaceae</taxon>
        <taxon>Peptoniphilus</taxon>
    </lineage>
</organism>
<feature type="transmembrane region" description="Helical" evidence="1">
    <location>
        <begin position="12"/>
        <end position="31"/>
    </location>
</feature>
<evidence type="ECO:0000313" key="3">
    <source>
        <dbReference type="Proteomes" id="UP000070174"/>
    </source>
</evidence>
<keyword evidence="1" id="KW-0472">Membrane</keyword>
<reference evidence="2 3" key="1">
    <citation type="submission" date="2016-01" db="EMBL/GenBank/DDBJ databases">
        <authorList>
            <person name="Oliw E.H."/>
        </authorList>
    </citation>
    <scope>NUCLEOTIDE SEQUENCE [LARGE SCALE GENOMIC DNA]</scope>
    <source>
        <strain evidence="2 3">CMW7756A</strain>
    </source>
</reference>
<dbReference type="Proteomes" id="UP000070174">
    <property type="component" value="Unassembled WGS sequence"/>
</dbReference>
<dbReference type="PATRIC" id="fig|54005.3.peg.1433"/>
<comment type="caution">
    <text evidence="2">The sequence shown here is derived from an EMBL/GenBank/DDBJ whole genome shotgun (WGS) entry which is preliminary data.</text>
</comment>
<sequence length="93" mass="10544">MNKDKILKILEKIIIFLVTLIMISVLANNYLRVSEGAINDGLRMAQIVLAIAIIILTLIMAILTKNKRLFFVLIGFYILTGALFYIFKSANRI</sequence>